<evidence type="ECO:0000256" key="1">
    <source>
        <dbReference type="ARBA" id="ARBA00004071"/>
    </source>
</evidence>
<name>A0ABV2PCR0_9MICC</name>
<dbReference type="EMBL" id="JBEPSN010000015">
    <property type="protein sequence ID" value="MET4542542.1"/>
    <property type="molecule type" value="Genomic_DNA"/>
</dbReference>
<dbReference type="EC" id="3.2.1.51" evidence="3"/>
<keyword evidence="9" id="KW-1185">Reference proteome</keyword>
<keyword evidence="5 8" id="KW-0378">Hydrolase</keyword>
<dbReference type="Proteomes" id="UP001549307">
    <property type="component" value="Unassembled WGS sequence"/>
</dbReference>
<evidence type="ECO:0000313" key="8">
    <source>
        <dbReference type="EMBL" id="MET4542542.1"/>
    </source>
</evidence>
<evidence type="ECO:0000256" key="4">
    <source>
        <dbReference type="ARBA" id="ARBA00022729"/>
    </source>
</evidence>
<comment type="caution">
    <text evidence="8">The sequence shown here is derived from an EMBL/GenBank/DDBJ whole genome shotgun (WGS) entry which is preliminary data.</text>
</comment>
<comment type="function">
    <text evidence="1">Alpha-L-fucosidase is responsible for hydrolyzing the alpha-1,6-linked fucose joined to the reducing-end N-acetylglucosamine of the carbohydrate moieties of glycoproteins.</text>
</comment>
<evidence type="ECO:0000256" key="3">
    <source>
        <dbReference type="ARBA" id="ARBA00012662"/>
    </source>
</evidence>
<evidence type="ECO:0000256" key="6">
    <source>
        <dbReference type="ARBA" id="ARBA00023295"/>
    </source>
</evidence>
<dbReference type="InterPro" id="IPR016286">
    <property type="entry name" value="FUC_metazoa-typ"/>
</dbReference>
<dbReference type="SMART" id="SM00812">
    <property type="entry name" value="Alpha_L_fucos"/>
    <property type="match status" value="1"/>
</dbReference>
<evidence type="ECO:0000259" key="7">
    <source>
        <dbReference type="Pfam" id="PF01120"/>
    </source>
</evidence>
<proteinExistence type="inferred from homology"/>
<evidence type="ECO:0000256" key="5">
    <source>
        <dbReference type="ARBA" id="ARBA00022801"/>
    </source>
</evidence>
<accession>A0ABV2PCR0</accession>
<dbReference type="PRINTS" id="PR00741">
    <property type="entry name" value="GLHYDRLASE29"/>
</dbReference>
<dbReference type="GO" id="GO:0004560">
    <property type="term" value="F:alpha-L-fucosidase activity"/>
    <property type="evidence" value="ECO:0007669"/>
    <property type="project" value="UniProtKB-EC"/>
</dbReference>
<dbReference type="Pfam" id="PF01120">
    <property type="entry name" value="Alpha_L_fucos"/>
    <property type="match status" value="1"/>
</dbReference>
<protein>
    <recommendedName>
        <fullName evidence="3">alpha-L-fucosidase</fullName>
        <ecNumber evidence="3">3.2.1.51</ecNumber>
    </recommendedName>
</protein>
<keyword evidence="4" id="KW-0732">Signal</keyword>
<evidence type="ECO:0000313" key="9">
    <source>
        <dbReference type="Proteomes" id="UP001549307"/>
    </source>
</evidence>
<dbReference type="SUPFAM" id="SSF51445">
    <property type="entry name" value="(Trans)glycosidases"/>
    <property type="match status" value="1"/>
</dbReference>
<reference evidence="8 9" key="1">
    <citation type="submission" date="2024-06" db="EMBL/GenBank/DDBJ databases">
        <title>Sorghum-associated microbial communities from plants grown in Nebraska, USA.</title>
        <authorList>
            <person name="Schachtman D."/>
        </authorList>
    </citation>
    <scope>NUCLEOTIDE SEQUENCE [LARGE SCALE GENOMIC DNA]</scope>
    <source>
        <strain evidence="8 9">3552</strain>
    </source>
</reference>
<dbReference type="Gene3D" id="3.20.20.80">
    <property type="entry name" value="Glycosidases"/>
    <property type="match status" value="1"/>
</dbReference>
<evidence type="ECO:0000256" key="2">
    <source>
        <dbReference type="ARBA" id="ARBA00007951"/>
    </source>
</evidence>
<dbReference type="PIRSF" id="PIRSF001092">
    <property type="entry name" value="Alpha-L-fucosidase"/>
    <property type="match status" value="1"/>
</dbReference>
<keyword evidence="6 8" id="KW-0326">Glycosidase</keyword>
<dbReference type="InterPro" id="IPR000933">
    <property type="entry name" value="Glyco_hydro_29"/>
</dbReference>
<comment type="similarity">
    <text evidence="2">Belongs to the glycosyl hydrolase 29 family.</text>
</comment>
<dbReference type="PANTHER" id="PTHR10030:SF37">
    <property type="entry name" value="ALPHA-L-FUCOSIDASE-RELATED"/>
    <property type="match status" value="1"/>
</dbReference>
<dbReference type="InterPro" id="IPR017853">
    <property type="entry name" value="GH"/>
</dbReference>
<sequence length="440" mass="49784">MEGIPLIQHAPWFEEARFGMFVHWGLYALPARHEWVMNQEETTVEEYSKYFRRFDPDLYDPREWARAARNAGMKYVVLTTKHHDGFCLWDSALTDYKATNTPAGRDLIAPYVEALRAEGLKVGFYHSLIDWHHPDFTVDGVHPQRNAADVESLNAGRDMDRYRDYLHGQVRELLTNYGTIDYLFFDFSYTGGHQEEYWGGKGRKDWNSEALLAMVRELQPAIVVNDRLEIPGDLVTPEQYQPAGPMMVDGEPVTWEACQTLNGSWGYDRDNLNYKPVDLLIRMLVDGVSKGGNLLLNVGPTGRGSLDPRALGSLEGIAEWMKLHSRAIYGAGASSFTAPTDARYTQRGDRLYVHLFAWPFEYVHLPDLAGKVEYAQLLNDASEVFLRELDPAQQALNMTPGGQPPGTLTIKLPVQKPDVAVPVLELFLKPSALRQETVHG</sequence>
<dbReference type="PANTHER" id="PTHR10030">
    <property type="entry name" value="ALPHA-L-FUCOSIDASE"/>
    <property type="match status" value="1"/>
</dbReference>
<organism evidence="8 9">
    <name type="scientific">Arthrobacter bambusae</name>
    <dbReference type="NCBI Taxonomy" id="1338426"/>
    <lineage>
        <taxon>Bacteria</taxon>
        <taxon>Bacillati</taxon>
        <taxon>Actinomycetota</taxon>
        <taxon>Actinomycetes</taxon>
        <taxon>Micrococcales</taxon>
        <taxon>Micrococcaceae</taxon>
        <taxon>Arthrobacter</taxon>
    </lineage>
</organism>
<gene>
    <name evidence="8" type="ORF">ABIE37_004354</name>
</gene>
<feature type="domain" description="Glycoside hydrolase family 29 N-terminal" evidence="7">
    <location>
        <begin position="11"/>
        <end position="324"/>
    </location>
</feature>
<dbReference type="InterPro" id="IPR057739">
    <property type="entry name" value="Glyco_hydro_29_N"/>
</dbReference>